<name>A0A0D7BEI1_9AGAR</name>
<dbReference type="Pfam" id="PF07110">
    <property type="entry name" value="EthD"/>
    <property type="match status" value="1"/>
</dbReference>
<keyword evidence="4" id="KW-1185">Reference proteome</keyword>
<evidence type="ECO:0000313" key="4">
    <source>
        <dbReference type="Proteomes" id="UP000054007"/>
    </source>
</evidence>
<feature type="domain" description="EthD" evidence="2">
    <location>
        <begin position="29"/>
        <end position="122"/>
    </location>
</feature>
<evidence type="ECO:0000256" key="1">
    <source>
        <dbReference type="ARBA" id="ARBA00005986"/>
    </source>
</evidence>
<comment type="similarity">
    <text evidence="1">Belongs to the tpcK family.</text>
</comment>
<organism evidence="3 4">
    <name type="scientific">Cylindrobasidium torrendii FP15055 ss-10</name>
    <dbReference type="NCBI Taxonomy" id="1314674"/>
    <lineage>
        <taxon>Eukaryota</taxon>
        <taxon>Fungi</taxon>
        <taxon>Dikarya</taxon>
        <taxon>Basidiomycota</taxon>
        <taxon>Agaricomycotina</taxon>
        <taxon>Agaricomycetes</taxon>
        <taxon>Agaricomycetidae</taxon>
        <taxon>Agaricales</taxon>
        <taxon>Marasmiineae</taxon>
        <taxon>Physalacriaceae</taxon>
        <taxon>Cylindrobasidium</taxon>
    </lineage>
</organism>
<gene>
    <name evidence="3" type="ORF">CYLTODRAFT_421243</name>
</gene>
<dbReference type="Proteomes" id="UP000054007">
    <property type="component" value="Unassembled WGS sequence"/>
</dbReference>
<dbReference type="AlphaFoldDB" id="A0A0D7BEI1"/>
<dbReference type="InterPro" id="IPR011008">
    <property type="entry name" value="Dimeric_a/b-barrel"/>
</dbReference>
<dbReference type="Gene3D" id="3.30.70.100">
    <property type="match status" value="1"/>
</dbReference>
<dbReference type="GO" id="GO:0016491">
    <property type="term" value="F:oxidoreductase activity"/>
    <property type="evidence" value="ECO:0007669"/>
    <property type="project" value="InterPro"/>
</dbReference>
<sequence>MTTLPLSNKTWPVPPRSDRARLLSFIKRKEGLSKEEFFEYFYKKHVPAMLEVMPKPGFLKLHLMEINDEINAILAGYGAKTMQDYDAAMIIEAPSWDDLFKVRNDEKFFQARMEDEAHFIDISATMPIPLAVIPFLDN</sequence>
<dbReference type="OrthoDB" id="3183782at2759"/>
<evidence type="ECO:0000259" key="2">
    <source>
        <dbReference type="Pfam" id="PF07110"/>
    </source>
</evidence>
<accession>A0A0D7BEI1</accession>
<dbReference type="InterPro" id="IPR009799">
    <property type="entry name" value="EthD_dom"/>
</dbReference>
<proteinExistence type="inferred from homology"/>
<reference evidence="3 4" key="1">
    <citation type="journal article" date="2015" name="Fungal Genet. Biol.">
        <title>Evolution of novel wood decay mechanisms in Agaricales revealed by the genome sequences of Fistulina hepatica and Cylindrobasidium torrendii.</title>
        <authorList>
            <person name="Floudas D."/>
            <person name="Held B.W."/>
            <person name="Riley R."/>
            <person name="Nagy L.G."/>
            <person name="Koehler G."/>
            <person name="Ransdell A.S."/>
            <person name="Younus H."/>
            <person name="Chow J."/>
            <person name="Chiniquy J."/>
            <person name="Lipzen A."/>
            <person name="Tritt A."/>
            <person name="Sun H."/>
            <person name="Haridas S."/>
            <person name="LaButti K."/>
            <person name="Ohm R.A."/>
            <person name="Kues U."/>
            <person name="Blanchette R.A."/>
            <person name="Grigoriev I.V."/>
            <person name="Minto R.E."/>
            <person name="Hibbett D.S."/>
        </authorList>
    </citation>
    <scope>NUCLEOTIDE SEQUENCE [LARGE SCALE GENOMIC DNA]</scope>
    <source>
        <strain evidence="3 4">FP15055 ss-10</strain>
    </source>
</reference>
<dbReference type="STRING" id="1314674.A0A0D7BEI1"/>
<evidence type="ECO:0000313" key="3">
    <source>
        <dbReference type="EMBL" id="KIY68908.1"/>
    </source>
</evidence>
<protein>
    <recommendedName>
        <fullName evidence="2">EthD domain-containing protein</fullName>
    </recommendedName>
</protein>
<dbReference type="EMBL" id="KN880494">
    <property type="protein sequence ID" value="KIY68908.1"/>
    <property type="molecule type" value="Genomic_DNA"/>
</dbReference>
<dbReference type="SUPFAM" id="SSF54909">
    <property type="entry name" value="Dimeric alpha+beta barrel"/>
    <property type="match status" value="1"/>
</dbReference>